<dbReference type="Gene3D" id="1.10.860.10">
    <property type="entry name" value="DNAb Helicase, Chain A"/>
    <property type="match status" value="1"/>
</dbReference>
<dbReference type="InterPro" id="IPR036185">
    <property type="entry name" value="DNA_heli_DnaB-like_N_sf"/>
</dbReference>
<accession>A0ABT0TW87</accession>
<evidence type="ECO:0000256" key="3">
    <source>
        <dbReference type="ARBA" id="ARBA00023125"/>
    </source>
</evidence>
<proteinExistence type="predicted"/>
<dbReference type="PANTHER" id="PTHR30153">
    <property type="entry name" value="REPLICATIVE DNA HELICASE DNAB"/>
    <property type="match status" value="1"/>
</dbReference>
<dbReference type="InterPro" id="IPR016136">
    <property type="entry name" value="DNA_helicase_N/primase_C"/>
</dbReference>
<feature type="domain" description="DNA helicase DnaB-like N-terminal" evidence="4">
    <location>
        <begin position="19"/>
        <end position="87"/>
    </location>
</feature>
<comment type="caution">
    <text evidence="5">The sequence shown here is derived from an EMBL/GenBank/DDBJ whole genome shotgun (WGS) entry which is preliminary data.</text>
</comment>
<gene>
    <name evidence="5" type="ORF">L7J86_00340</name>
</gene>
<dbReference type="RefSeq" id="WP_250672621.1">
    <property type="nucleotide sequence ID" value="NZ_JAKMAI010000003.1"/>
</dbReference>
<evidence type="ECO:0000256" key="2">
    <source>
        <dbReference type="ARBA" id="ARBA00022705"/>
    </source>
</evidence>
<sequence length="88" mass="10404">MYNKNNNILINNLYNKNNLPYSIEAEQSIIGCLMINNNNFYDVLEKIDSNDFYIYNHKVIFNEMKLLIESKKPIDLITISESLNKKKI</sequence>
<evidence type="ECO:0000313" key="6">
    <source>
        <dbReference type="Proteomes" id="UP001203831"/>
    </source>
</evidence>
<dbReference type="PANTHER" id="PTHR30153:SF2">
    <property type="entry name" value="REPLICATIVE DNA HELICASE"/>
    <property type="match status" value="1"/>
</dbReference>
<keyword evidence="3" id="KW-0238">DNA-binding</keyword>
<evidence type="ECO:0000313" key="5">
    <source>
        <dbReference type="EMBL" id="MCM0158256.1"/>
    </source>
</evidence>
<keyword evidence="1" id="KW-0639">Primosome</keyword>
<dbReference type="InterPro" id="IPR007693">
    <property type="entry name" value="DNA_helicase_DnaB-like_N"/>
</dbReference>
<dbReference type="Pfam" id="PF00772">
    <property type="entry name" value="DnaB"/>
    <property type="match status" value="1"/>
</dbReference>
<dbReference type="EMBL" id="JAKMAI010000003">
    <property type="protein sequence ID" value="MCM0158256.1"/>
    <property type="molecule type" value="Genomic_DNA"/>
</dbReference>
<keyword evidence="6" id="KW-1185">Reference proteome</keyword>
<protein>
    <recommendedName>
        <fullName evidence="4">DNA helicase DnaB-like N-terminal domain-containing protein</fullName>
    </recommendedName>
</protein>
<dbReference type="Proteomes" id="UP001203831">
    <property type="component" value="Unassembled WGS sequence"/>
</dbReference>
<reference evidence="5" key="1">
    <citation type="submission" date="2022-01" db="EMBL/GenBank/DDBJ databases">
        <title>Genome assemble of Metamasius hemipterus Nardonella endosymbiont.</title>
        <authorList>
            <person name="Palmieri L."/>
            <person name="Pavarini R."/>
            <person name="Sharma P."/>
        </authorList>
    </citation>
    <scope>NUCLEOTIDE SEQUENCE [LARGE SCALE GENOMIC DNA]</scope>
    <source>
        <strain evidence="5">NARMHE1</strain>
    </source>
</reference>
<keyword evidence="2" id="KW-0235">DNA replication</keyword>
<organism evidence="5 6">
    <name type="scientific">endosymbiont of Metamasius hemipterus</name>
    <dbReference type="NCBI Taxonomy" id="204627"/>
    <lineage>
        <taxon>Bacteria</taxon>
        <taxon>Pseudomonadati</taxon>
        <taxon>Pseudomonadota</taxon>
        <taxon>Gammaproteobacteria</taxon>
        <taxon>Candidatus Nardonella</taxon>
    </lineage>
</organism>
<evidence type="ECO:0000256" key="1">
    <source>
        <dbReference type="ARBA" id="ARBA00022515"/>
    </source>
</evidence>
<evidence type="ECO:0000259" key="4">
    <source>
        <dbReference type="Pfam" id="PF00772"/>
    </source>
</evidence>
<name>A0ABT0TW87_9GAMM</name>
<dbReference type="SUPFAM" id="SSF48024">
    <property type="entry name" value="N-terminal domain of DnaB helicase"/>
    <property type="match status" value="1"/>
</dbReference>